<evidence type="ECO:0000313" key="3">
    <source>
        <dbReference type="Proteomes" id="UP001152797"/>
    </source>
</evidence>
<evidence type="ECO:0000313" key="1">
    <source>
        <dbReference type="EMBL" id="CAI4008308.1"/>
    </source>
</evidence>
<gene>
    <name evidence="1" type="ORF">C1SCF055_LOCUS33761</name>
</gene>
<dbReference type="EMBL" id="CAMXCT010004242">
    <property type="protein sequence ID" value="CAI4008308.1"/>
    <property type="molecule type" value="Genomic_DNA"/>
</dbReference>
<comment type="caution">
    <text evidence="1">The sequence shown here is derived from an EMBL/GenBank/DDBJ whole genome shotgun (WGS) entry which is preliminary data.</text>
</comment>
<keyword evidence="3" id="KW-1185">Reference proteome</keyword>
<dbReference type="EMBL" id="CAMXCT020004242">
    <property type="protein sequence ID" value="CAL1161683.1"/>
    <property type="molecule type" value="Genomic_DNA"/>
</dbReference>
<name>A0A9P1GCW1_9DINO</name>
<reference evidence="1" key="1">
    <citation type="submission" date="2022-10" db="EMBL/GenBank/DDBJ databases">
        <authorList>
            <person name="Chen Y."/>
            <person name="Dougan E. K."/>
            <person name="Chan C."/>
            <person name="Rhodes N."/>
            <person name="Thang M."/>
        </authorList>
    </citation>
    <scope>NUCLEOTIDE SEQUENCE</scope>
</reference>
<reference evidence="2 3" key="2">
    <citation type="submission" date="2024-05" db="EMBL/GenBank/DDBJ databases">
        <authorList>
            <person name="Chen Y."/>
            <person name="Shah S."/>
            <person name="Dougan E. K."/>
            <person name="Thang M."/>
            <person name="Chan C."/>
        </authorList>
    </citation>
    <scope>NUCLEOTIDE SEQUENCE [LARGE SCALE GENOMIC DNA]</scope>
</reference>
<dbReference type="EMBL" id="CAMXCT030004242">
    <property type="protein sequence ID" value="CAL4795620.1"/>
    <property type="molecule type" value="Genomic_DNA"/>
</dbReference>
<dbReference type="Proteomes" id="UP001152797">
    <property type="component" value="Unassembled WGS sequence"/>
</dbReference>
<accession>A0A9P1GCW1</accession>
<organism evidence="1">
    <name type="scientific">Cladocopium goreaui</name>
    <dbReference type="NCBI Taxonomy" id="2562237"/>
    <lineage>
        <taxon>Eukaryota</taxon>
        <taxon>Sar</taxon>
        <taxon>Alveolata</taxon>
        <taxon>Dinophyceae</taxon>
        <taxon>Suessiales</taxon>
        <taxon>Symbiodiniaceae</taxon>
        <taxon>Cladocopium</taxon>
    </lineage>
</organism>
<evidence type="ECO:0000313" key="2">
    <source>
        <dbReference type="EMBL" id="CAL4795620.1"/>
    </source>
</evidence>
<sequence>MGPLNVTLMVPFAPQLSSEWQTRAAFYAANPALPLAGAFRQLFQDVSQAYLEPALGNVRYQLYLIANVQVHLLVLPNGAADVDAAQIMAMQAGVPLYDTIVSERGFEKFSLVWRQSLVHYAGAKVIAIHFHPALLQAKLLKLFDCVCPPRFRRVLSRKEFRDFADEASKTRLSLTYMDARQRRTQRILDLSLWCCGLIQPEVGPSGEVLSEDFGLVLIQSNQRDAGAPMREVEAYFVRNLHTIPINLNFWKLCTLTLTASDAEALTRFMRTGDLPLDQWIATQSAARAITQGVVLVSGTAYAHFRSLEPEESQGFLQEVCAAKFATGAQAWSSASDALLDRQRRVRDIDVQPAPWESMASSFGLRYNAALLDARMRNAERNANSMFAEPFQMQSSVQDVTSGLCGGLEFVVSAPSGPAAPFAFPQPSAPPATVLSSINHATHEHQPCSAAISGVISKGQAQAAFEFIACLRDLAYSWKEDMAKDERAAFFHASCPEAASSTAIGGMFHATSRELFFLKQDVEDAKDEGLKAKAKLEAHQRTLGFVPRLRNWWNLQWTGMRSDQMITDHLDEIELKEVTATYERERRAGNVPTLFTTQASKPEKAPVEQEHILPNQVNSVLGRTIGLLHALLAKTEPQECSVQSLLNASGAFAQRYGNVAPHVIKLLLKLYEGPIRATDIVGLRQSQKLLESAFAIAPEAASKTLQMLEALTQLHDINSGKLEQWAVAAHSQLSSQANKRSMVLAMVTDCTICLRIMSEQDVANMPVQCQNAILEQIFFVIKHSTNHDELRGAIRLLDLFFNILPTAITSVAPDSRSLKELQNKFREAFSCNSIVVCTCLAIMRASTRSCTMHSIPGNILQALPTSLDAPDLKEWTQMQEDGLYTKKELRELDTRMDINRWQTKALRWLTQLADRMQLLLKPELLETAYFVTDNLASAEQKTVQPFVEGACRVQVSDSGAERCNLEVAMLTRRFTQARVATASIQDVVTELGDRAYATGTSVLLTVTTGVHTTVRFIGFWDINVDTGIATSSQDFVILHVSVIGEPAKSGGASSQFNLLHATADIVLARKLNVVPKMQHGEVDTIKPASSSTGSEALRALVARSGRLTRWGAETERACDTLPALQVLFVPTDAQRKLLEEKQDKNAVRLILSQEEEVMARVLGGAQMHLTEHTVEAYLRATLHARCPAVSQDTPKKLAAALLNKFEEKDQPGPLYFMKAMPGCVHTLAREAFLDLSEQQLIKWFIWQLFTLTAVVCRNIELERELVPFAPAKGVDLRQSVRTALHNFGGLVGPIELAGDLKRLAQLYSKVMSKSKLNVHEGNDLDKVLDKHADRIGQTVEGLDGVNKLENALRVLVMDTAVFDPSTGEYVSLISRHARLIEETTKDCIRHCSDCIQIREARDQLAKLLPARLLRTPWDGSEYISVRDKAKMSLPLQLVCFQPQDGSGEMFTTEFVEAICTIVSTPKNTDLAVVTEEPMLMPILLDTLLRPPLTHEESIDTITNALASMADKQRADYLSFAGLESYTATLRGKDEPAVQAVATASAISRADAGKAFQEKDDDELPILAGASTTDDFVARLCNGCSTCGDFDAKFVGDQPEVYVDLKITEGERDWYVRQADTWTRTARALLETELDRDLQSADIAELAEISSQTRAAGAIQIATAYTTLFQEYDRVASVSNAEELY</sequence>
<protein>
    <submittedName>
        <fullName evidence="1">Uncharacterized protein</fullName>
    </submittedName>
</protein>
<proteinExistence type="predicted"/>